<accession>A0AAU6TT47</accession>
<evidence type="ECO:0000313" key="1">
    <source>
        <dbReference type="EMBL" id="XAG64320.1"/>
    </source>
</evidence>
<proteinExistence type="predicted"/>
<dbReference type="AlphaFoldDB" id="A0AAU6TT47"/>
<sequence>MTKIFKIPFATQGDRTVVPDEVQADGSLSYTQGYGYDYERDQATDPAAKDIEREKMNGIFHDITGAVGEIQAFGMPVWAEEGKPYVIRSVVYHNKKAWQSKIENNKTEPAAGTAWTELKADMTAGDVGAYTKGEADQKFQPLGNYLSAGYSYSKAESDTNFQPKGNYAPAGNYAMKGDSYTKEEGDGRYQAKGNYAPAGDYAVKGESYTKSESDNKYQPKGSYQAAGYSYSKAESDTRFQPKGNYAPAGNYAMKGDSYTKAEGDGRYQAKGSYQAAGYSYSKAESDNKYQPKGSYQASGYSYSKAESDGRYQVMGNRGVTNVISGIKIDEGQSVNINRDIRGKTIWVYGNEATPGGAMTIIPSDGYPVTTHHGTSGRLTLMLANGGKTVRVLYQQNNTVLTKIDMWL</sequence>
<organism evidence="1">
    <name type="scientific">bacterium 19GA11TI05</name>
    <dbReference type="NCBI Taxonomy" id="2920688"/>
    <lineage>
        <taxon>Bacteria</taxon>
    </lineage>
</organism>
<name>A0AAU6TT47_UNCXX</name>
<gene>
    <name evidence="1" type="ORF">MRM81_12555</name>
</gene>
<dbReference type="EMBL" id="CP095362">
    <property type="protein sequence ID" value="XAG64320.1"/>
    <property type="molecule type" value="Genomic_DNA"/>
</dbReference>
<protein>
    <recommendedName>
        <fullName evidence="2">Phage tail protein</fullName>
    </recommendedName>
</protein>
<reference evidence="1" key="1">
    <citation type="submission" date="2022-03" db="EMBL/GenBank/DDBJ databases">
        <title>Sea Food Isolates.</title>
        <authorList>
            <person name="Li c."/>
        </authorList>
    </citation>
    <scope>NUCLEOTIDE SEQUENCE</scope>
    <source>
        <strain evidence="1">19GA11TI05</strain>
    </source>
</reference>
<evidence type="ECO:0008006" key="2">
    <source>
        <dbReference type="Google" id="ProtNLM"/>
    </source>
</evidence>